<name>A0A370ICI5_9NOCA</name>
<dbReference type="AlphaFoldDB" id="A0A370ICI5"/>
<sequence>MGARTYLPVLGRFLQVDPVAGGSANDYDYVNGDPINSFDLAGTISWSGVVDIATNAAEVASFVPGPIGTVAAGVATAGQLAQGNYAAAAADAVGMIPGGKLAGSIVKGVEKEAPAVEKAVEKTSFVGPKNYSEYQDVTKGNSVPNRKTDTTRGSFERNLEQSGWEKPRKEDPRM</sequence>
<dbReference type="Gene3D" id="2.180.10.10">
    <property type="entry name" value="RHS repeat-associated core"/>
    <property type="match status" value="1"/>
</dbReference>
<feature type="compositionally biased region" description="Polar residues" evidence="1">
    <location>
        <begin position="132"/>
        <end position="145"/>
    </location>
</feature>
<dbReference type="EMBL" id="QQBC01000002">
    <property type="protein sequence ID" value="RDI68442.1"/>
    <property type="molecule type" value="Genomic_DNA"/>
</dbReference>
<accession>A0A370ICI5</accession>
<evidence type="ECO:0000313" key="3">
    <source>
        <dbReference type="Proteomes" id="UP000254869"/>
    </source>
</evidence>
<dbReference type="Proteomes" id="UP000254869">
    <property type="component" value="Unassembled WGS sequence"/>
</dbReference>
<comment type="caution">
    <text evidence="2">The sequence shown here is derived from an EMBL/GenBank/DDBJ whole genome shotgun (WGS) entry which is preliminary data.</text>
</comment>
<evidence type="ECO:0000256" key="1">
    <source>
        <dbReference type="SAM" id="MobiDB-lite"/>
    </source>
</evidence>
<reference evidence="2 3" key="1">
    <citation type="submission" date="2018-07" db="EMBL/GenBank/DDBJ databases">
        <title>Genomic Encyclopedia of Type Strains, Phase IV (KMG-IV): sequencing the most valuable type-strain genomes for metagenomic binning, comparative biology and taxonomic classification.</title>
        <authorList>
            <person name="Goeker M."/>
        </authorList>
    </citation>
    <scope>NUCLEOTIDE SEQUENCE [LARGE SCALE GENOMIC DNA]</scope>
    <source>
        <strain evidence="2 3">DSM 44290</strain>
    </source>
</reference>
<dbReference type="STRING" id="1210086.GCA_001613105_01419"/>
<proteinExistence type="predicted"/>
<feature type="region of interest" description="Disordered" evidence="1">
    <location>
        <begin position="131"/>
        <end position="174"/>
    </location>
</feature>
<dbReference type="InterPro" id="IPR022385">
    <property type="entry name" value="Rhs_assc_core"/>
</dbReference>
<keyword evidence="3" id="KW-1185">Reference proteome</keyword>
<protein>
    <submittedName>
        <fullName evidence="2">RHS repeat-associated protein</fullName>
    </submittedName>
</protein>
<feature type="compositionally biased region" description="Basic and acidic residues" evidence="1">
    <location>
        <begin position="146"/>
        <end position="174"/>
    </location>
</feature>
<dbReference type="NCBIfam" id="TIGR03696">
    <property type="entry name" value="Rhs_assc_core"/>
    <property type="match status" value="1"/>
</dbReference>
<organism evidence="2 3">
    <name type="scientific">Nocardia pseudobrasiliensis</name>
    <dbReference type="NCBI Taxonomy" id="45979"/>
    <lineage>
        <taxon>Bacteria</taxon>
        <taxon>Bacillati</taxon>
        <taxon>Actinomycetota</taxon>
        <taxon>Actinomycetes</taxon>
        <taxon>Mycobacteriales</taxon>
        <taxon>Nocardiaceae</taxon>
        <taxon>Nocardia</taxon>
    </lineage>
</organism>
<evidence type="ECO:0000313" key="2">
    <source>
        <dbReference type="EMBL" id="RDI68442.1"/>
    </source>
</evidence>
<gene>
    <name evidence="2" type="ORF">DFR76_102843</name>
</gene>